<dbReference type="GO" id="GO:0003677">
    <property type="term" value="F:DNA binding"/>
    <property type="evidence" value="ECO:0007669"/>
    <property type="project" value="UniProtKB-KW"/>
</dbReference>
<keyword evidence="4" id="KW-0238">DNA-binding</keyword>
<keyword evidence="6" id="KW-0539">Nucleus</keyword>
<comment type="caution">
    <text evidence="7">The sequence shown here is derived from an EMBL/GenBank/DDBJ whole genome shotgun (WGS) entry which is preliminary data.</text>
</comment>
<keyword evidence="5" id="KW-0804">Transcription</keyword>
<reference evidence="7 8" key="1">
    <citation type="submission" date="2016-02" db="EMBL/GenBank/DDBJ databases">
        <title>Biosynthesis of antibiotic leucinostatins and their inhibition on Phytophthora in bio-control Purpureocillium lilacinum.</title>
        <authorList>
            <person name="Wang G."/>
            <person name="Liu Z."/>
            <person name="Lin R."/>
            <person name="Li E."/>
            <person name="Mao Z."/>
            <person name="Ling J."/>
            <person name="Yin W."/>
            <person name="Xie B."/>
        </authorList>
    </citation>
    <scope>NUCLEOTIDE SEQUENCE [LARGE SCALE GENOMIC DNA]</scope>
    <source>
        <strain evidence="7">PLFJ-1</strain>
    </source>
</reference>
<evidence type="ECO:0000256" key="4">
    <source>
        <dbReference type="ARBA" id="ARBA00023125"/>
    </source>
</evidence>
<evidence type="ECO:0000313" key="8">
    <source>
        <dbReference type="Proteomes" id="UP000078340"/>
    </source>
</evidence>
<proteinExistence type="predicted"/>
<evidence type="ECO:0000256" key="6">
    <source>
        <dbReference type="ARBA" id="ARBA00023242"/>
    </source>
</evidence>
<dbReference type="PANTHER" id="PTHR31313:SF4">
    <property type="entry name" value="CONIDIAL DEVELOPMENT PROTEIN FLUFFY"/>
    <property type="match status" value="1"/>
</dbReference>
<dbReference type="Proteomes" id="UP000078340">
    <property type="component" value="Unassembled WGS sequence"/>
</dbReference>
<keyword evidence="3" id="KW-0805">Transcription regulation</keyword>
<dbReference type="EMBL" id="LSBI01000030">
    <property type="protein sequence ID" value="OAQ63769.1"/>
    <property type="molecule type" value="Genomic_DNA"/>
</dbReference>
<dbReference type="InterPro" id="IPR051615">
    <property type="entry name" value="Transcr_Regulatory_Elem"/>
</dbReference>
<evidence type="ECO:0000313" key="7">
    <source>
        <dbReference type="EMBL" id="OAQ63769.1"/>
    </source>
</evidence>
<dbReference type="GO" id="GO:0046872">
    <property type="term" value="F:metal ion binding"/>
    <property type="evidence" value="ECO:0007669"/>
    <property type="project" value="UniProtKB-KW"/>
</dbReference>
<accession>A0A179FFE5</accession>
<evidence type="ECO:0000256" key="3">
    <source>
        <dbReference type="ARBA" id="ARBA00023015"/>
    </source>
</evidence>
<evidence type="ECO:0000256" key="2">
    <source>
        <dbReference type="ARBA" id="ARBA00022833"/>
    </source>
</evidence>
<dbReference type="OMA" id="HANICCA"/>
<keyword evidence="2" id="KW-0862">Zinc</keyword>
<protein>
    <submittedName>
        <fullName evidence="7">Nitrate assimilation regulatory protein nirA</fullName>
    </submittedName>
</protein>
<dbReference type="PANTHER" id="PTHR31313">
    <property type="entry name" value="TY1 ENHANCER ACTIVATOR"/>
    <property type="match status" value="1"/>
</dbReference>
<evidence type="ECO:0000256" key="5">
    <source>
        <dbReference type="ARBA" id="ARBA00023163"/>
    </source>
</evidence>
<name>A0A179FFE5_PURLI</name>
<evidence type="ECO:0000256" key="1">
    <source>
        <dbReference type="ARBA" id="ARBA00022723"/>
    </source>
</evidence>
<gene>
    <name evidence="7" type="ORF">VFPFJ_11368</name>
</gene>
<dbReference type="AlphaFoldDB" id="A0A179FFE5"/>
<keyword evidence="1" id="KW-0479">Metal-binding</keyword>
<dbReference type="CDD" id="cd12148">
    <property type="entry name" value="fungal_TF_MHR"/>
    <property type="match status" value="1"/>
</dbReference>
<sequence>MTIITAGLPPASRRTGPYKFSTHRTQGGATWHGCIIGVGFQPFPSSPFATQFTERLPAKHGSSNPGTTCLPAVPKPCFRCQNDGRDCLYDKPRRESNLTLLAEIKRLKEQNAEKDKLLRVLTISHDVESCKAVVQKLKDGNRSRQDVLQAMNNQDSSNHRFRNRIRRKTPGIGPSDLAIGPEICQHCFSRLRTWNLPQFYPSDLSRPVEATAALLRDGLPAPAFLLPPPASGDTAQSQTDEWTQTGLRRAYVRQLLDILSTWDSLPGCIVCKAPFLEAYDTGSDQFCSTALVNAMLALATRVVVEPAEDETGLSLAGRPGSKQFSNSAEALLGNAKLASHLPDIQALGILSIYKISCGHETEAQMFAKLFLSRISDLYSRPSSAGKEDEVYNTVLTTTYCGGVSLGRYDVSQSLQLRAC</sequence>
<organism evidence="7 8">
    <name type="scientific">Purpureocillium lilacinum</name>
    <name type="common">Paecilomyces lilacinus</name>
    <dbReference type="NCBI Taxonomy" id="33203"/>
    <lineage>
        <taxon>Eukaryota</taxon>
        <taxon>Fungi</taxon>
        <taxon>Dikarya</taxon>
        <taxon>Ascomycota</taxon>
        <taxon>Pezizomycotina</taxon>
        <taxon>Sordariomycetes</taxon>
        <taxon>Hypocreomycetidae</taxon>
        <taxon>Hypocreales</taxon>
        <taxon>Ophiocordycipitaceae</taxon>
        <taxon>Purpureocillium</taxon>
    </lineage>
</organism>